<comment type="subunit">
    <text evidence="9">The complex comprises the extracytoplasmic solute receptor protein and the two transmembrane proteins.</text>
</comment>
<evidence type="ECO:0000256" key="1">
    <source>
        <dbReference type="ARBA" id="ARBA00004429"/>
    </source>
</evidence>
<keyword evidence="12" id="KW-1185">Reference proteome</keyword>
<dbReference type="EMBL" id="JAMD01000003">
    <property type="protein sequence ID" value="KEJ96468.1"/>
    <property type="molecule type" value="Genomic_DNA"/>
</dbReference>
<evidence type="ECO:0000313" key="12">
    <source>
        <dbReference type="Proteomes" id="UP000027746"/>
    </source>
</evidence>
<dbReference type="Proteomes" id="UP000027746">
    <property type="component" value="Unassembled WGS sequence"/>
</dbReference>
<dbReference type="GeneID" id="68869219"/>
<evidence type="ECO:0000256" key="8">
    <source>
        <dbReference type="ARBA" id="ARBA00038436"/>
    </source>
</evidence>
<accession>A0A073J1K9</accession>
<keyword evidence="3" id="KW-1003">Cell membrane</keyword>
<name>A0A073J1K9_9RHOB</name>
<comment type="caution">
    <text evidence="11">The sequence shown here is derived from an EMBL/GenBank/DDBJ whole genome shotgun (WGS) entry which is preliminary data.</text>
</comment>
<evidence type="ECO:0000256" key="9">
    <source>
        <dbReference type="RuleBase" id="RU369079"/>
    </source>
</evidence>
<dbReference type="RefSeq" id="WP_037923833.1">
    <property type="nucleotide sequence ID" value="NZ_CP054599.1"/>
</dbReference>
<feature type="transmembrane region" description="Helical" evidence="9">
    <location>
        <begin position="138"/>
        <end position="160"/>
    </location>
</feature>
<sequence length="183" mass="19485">MKPIGKLISWLVAGASGIAGIMVLLLVSHVTIDVLMRFMFSTPLDATILYVSAFYMVAIAFLPLGLVEEKDSHIAVELLAEKLPNSVQSVLAFVALLLTAVVMAAVAVRTGQEAMSKYAAGAYSIEASGKVIIWPTYFVLPLGFGLMALVAAWKLIALALGRDSGLSILTVEDPYLSKETPDV</sequence>
<dbReference type="PANTHER" id="PTHR35011">
    <property type="entry name" value="2,3-DIKETO-L-GULONATE TRAP TRANSPORTER SMALL PERMEASE PROTEIN YIAM"/>
    <property type="match status" value="1"/>
</dbReference>
<evidence type="ECO:0000256" key="4">
    <source>
        <dbReference type="ARBA" id="ARBA00022519"/>
    </source>
</evidence>
<organism evidence="11 12">
    <name type="scientific">Pseudosulfitobacter pseudonitzschiae</name>
    <dbReference type="NCBI Taxonomy" id="1402135"/>
    <lineage>
        <taxon>Bacteria</taxon>
        <taxon>Pseudomonadati</taxon>
        <taxon>Pseudomonadota</taxon>
        <taxon>Alphaproteobacteria</taxon>
        <taxon>Rhodobacterales</taxon>
        <taxon>Roseobacteraceae</taxon>
        <taxon>Pseudosulfitobacter</taxon>
    </lineage>
</organism>
<keyword evidence="6 9" id="KW-1133">Transmembrane helix</keyword>
<feature type="transmembrane region" description="Helical" evidence="9">
    <location>
        <begin position="47"/>
        <end position="67"/>
    </location>
</feature>
<dbReference type="AlphaFoldDB" id="A0A073J1K9"/>
<reference evidence="11 12" key="1">
    <citation type="submission" date="2014-01" db="EMBL/GenBank/DDBJ databases">
        <title>Sulfitobacter sp. H3 (MCCC 1A00686) Genome Sequencing.</title>
        <authorList>
            <person name="Lai Q."/>
            <person name="Hong Z."/>
        </authorList>
    </citation>
    <scope>NUCLEOTIDE SEQUENCE [LARGE SCALE GENOMIC DNA]</scope>
    <source>
        <strain evidence="11 12">H3</strain>
    </source>
</reference>
<keyword evidence="2 9" id="KW-0813">Transport</keyword>
<evidence type="ECO:0000256" key="7">
    <source>
        <dbReference type="ARBA" id="ARBA00023136"/>
    </source>
</evidence>
<feature type="transmembrane region" description="Helical" evidence="9">
    <location>
        <begin position="7"/>
        <end position="27"/>
    </location>
</feature>
<proteinExistence type="inferred from homology"/>
<evidence type="ECO:0000256" key="3">
    <source>
        <dbReference type="ARBA" id="ARBA00022475"/>
    </source>
</evidence>
<feature type="transmembrane region" description="Helical" evidence="9">
    <location>
        <begin position="87"/>
        <end position="108"/>
    </location>
</feature>
<dbReference type="OrthoDB" id="4250245at2"/>
<gene>
    <name evidence="11" type="ORF">SUH3_13995</name>
</gene>
<dbReference type="GO" id="GO:0015740">
    <property type="term" value="P:C4-dicarboxylate transport"/>
    <property type="evidence" value="ECO:0007669"/>
    <property type="project" value="TreeGrafter"/>
</dbReference>
<evidence type="ECO:0000259" key="10">
    <source>
        <dbReference type="Pfam" id="PF04290"/>
    </source>
</evidence>
<evidence type="ECO:0000256" key="5">
    <source>
        <dbReference type="ARBA" id="ARBA00022692"/>
    </source>
</evidence>
<dbReference type="InterPro" id="IPR055348">
    <property type="entry name" value="DctQ"/>
</dbReference>
<evidence type="ECO:0000313" key="11">
    <source>
        <dbReference type="EMBL" id="KEJ96468.1"/>
    </source>
</evidence>
<dbReference type="InterPro" id="IPR007387">
    <property type="entry name" value="TRAP_DctQ"/>
</dbReference>
<comment type="function">
    <text evidence="9">Part of the tripartite ATP-independent periplasmic (TRAP) transport system.</text>
</comment>
<comment type="similarity">
    <text evidence="8 9">Belongs to the TRAP transporter small permease family.</text>
</comment>
<protein>
    <recommendedName>
        <fullName evidence="9">TRAP transporter small permease protein</fullName>
    </recommendedName>
</protein>
<dbReference type="GO" id="GO:0022857">
    <property type="term" value="F:transmembrane transporter activity"/>
    <property type="evidence" value="ECO:0007669"/>
    <property type="project" value="UniProtKB-UniRule"/>
</dbReference>
<keyword evidence="7 9" id="KW-0472">Membrane</keyword>
<evidence type="ECO:0000256" key="6">
    <source>
        <dbReference type="ARBA" id="ARBA00022989"/>
    </source>
</evidence>
<keyword evidence="4 9" id="KW-0997">Cell inner membrane</keyword>
<dbReference type="GO" id="GO:0005886">
    <property type="term" value="C:plasma membrane"/>
    <property type="evidence" value="ECO:0007669"/>
    <property type="project" value="UniProtKB-SubCell"/>
</dbReference>
<feature type="domain" description="Tripartite ATP-independent periplasmic transporters DctQ component" evidence="10">
    <location>
        <begin position="27"/>
        <end position="157"/>
    </location>
</feature>
<dbReference type="PANTHER" id="PTHR35011:SF10">
    <property type="entry name" value="TRAP TRANSPORTER SMALL PERMEASE PROTEIN"/>
    <property type="match status" value="1"/>
</dbReference>
<comment type="subcellular location">
    <subcellularLocation>
        <location evidence="1 9">Cell inner membrane</location>
        <topology evidence="1 9">Multi-pass membrane protein</topology>
    </subcellularLocation>
</comment>
<evidence type="ECO:0000256" key="2">
    <source>
        <dbReference type="ARBA" id="ARBA00022448"/>
    </source>
</evidence>
<keyword evidence="5 9" id="KW-0812">Transmembrane</keyword>
<dbReference type="Pfam" id="PF04290">
    <property type="entry name" value="DctQ"/>
    <property type="match status" value="1"/>
</dbReference>